<dbReference type="Gene3D" id="3.40.50.2020">
    <property type="match status" value="1"/>
</dbReference>
<dbReference type="GO" id="GO:0000287">
    <property type="term" value="F:magnesium ion binding"/>
    <property type="evidence" value="ECO:0007669"/>
    <property type="project" value="TreeGrafter"/>
</dbReference>
<dbReference type="InterPro" id="IPR029057">
    <property type="entry name" value="PRTase-like"/>
</dbReference>
<evidence type="ECO:0000256" key="1">
    <source>
        <dbReference type="ARBA" id="ARBA00001946"/>
    </source>
</evidence>
<evidence type="ECO:0000256" key="5">
    <source>
        <dbReference type="ARBA" id="ARBA00011895"/>
    </source>
</evidence>
<keyword evidence="12 15" id="KW-0460">Magnesium</keyword>
<keyword evidence="6 15" id="KW-0963">Cytoplasm</keyword>
<keyword evidence="18" id="KW-1185">Reference proteome</keyword>
<dbReference type="CDD" id="cd06223">
    <property type="entry name" value="PRTases_typeI"/>
    <property type="match status" value="1"/>
</dbReference>
<gene>
    <name evidence="17" type="primary">hpt</name>
    <name evidence="17" type="ORF">EU557_04130</name>
</gene>
<evidence type="ECO:0000256" key="2">
    <source>
        <dbReference type="ARBA" id="ARBA00004496"/>
    </source>
</evidence>
<protein>
    <recommendedName>
        <fullName evidence="5 15">Hypoxanthine phosphoribosyltransferase</fullName>
        <ecNumber evidence="5 15">2.4.2.8</ecNumber>
    </recommendedName>
</protein>
<dbReference type="Proteomes" id="UP000298284">
    <property type="component" value="Unassembled WGS sequence"/>
</dbReference>
<dbReference type="GO" id="GO:0032263">
    <property type="term" value="P:GMP salvage"/>
    <property type="evidence" value="ECO:0007669"/>
    <property type="project" value="TreeGrafter"/>
</dbReference>
<dbReference type="GO" id="GO:0046100">
    <property type="term" value="P:hypoxanthine metabolic process"/>
    <property type="evidence" value="ECO:0007669"/>
    <property type="project" value="TreeGrafter"/>
</dbReference>
<reference evidence="17 18" key="1">
    <citation type="submission" date="2019-04" db="EMBL/GenBank/DDBJ databases">
        <authorList>
            <person name="Feng G."/>
            <person name="Zhang J."/>
            <person name="Zhu H."/>
        </authorList>
    </citation>
    <scope>NUCLEOTIDE SEQUENCE [LARGE SCALE GENOMIC DNA]</scope>
    <source>
        <strain evidence="17 18">JCM 19491</strain>
    </source>
</reference>
<dbReference type="UniPathway" id="UPA00591">
    <property type="reaction ID" value="UER00648"/>
</dbReference>
<comment type="similarity">
    <text evidence="4 15">Belongs to the purine/pyrimidine phosphoribosyltransferase family.</text>
</comment>
<evidence type="ECO:0000256" key="12">
    <source>
        <dbReference type="ARBA" id="ARBA00022842"/>
    </source>
</evidence>
<comment type="subcellular location">
    <subcellularLocation>
        <location evidence="2 15">Cytoplasm</location>
    </subcellularLocation>
</comment>
<dbReference type="SUPFAM" id="SSF53271">
    <property type="entry name" value="PRTase-like"/>
    <property type="match status" value="1"/>
</dbReference>
<keyword evidence="9 15" id="KW-0479">Metal-binding</keyword>
<evidence type="ECO:0000256" key="3">
    <source>
        <dbReference type="ARBA" id="ARBA00004669"/>
    </source>
</evidence>
<keyword evidence="11 15" id="KW-0547">Nucleotide-binding</keyword>
<dbReference type="OrthoDB" id="9802824at2"/>
<comment type="catalytic activity">
    <reaction evidence="13">
        <text>GMP + diphosphate = guanine + 5-phospho-alpha-D-ribose 1-diphosphate</text>
        <dbReference type="Rhea" id="RHEA:25424"/>
        <dbReference type="ChEBI" id="CHEBI:16235"/>
        <dbReference type="ChEBI" id="CHEBI:33019"/>
        <dbReference type="ChEBI" id="CHEBI:58017"/>
        <dbReference type="ChEBI" id="CHEBI:58115"/>
        <dbReference type="EC" id="2.4.2.8"/>
    </reaction>
    <physiologicalReaction direction="right-to-left" evidence="13">
        <dbReference type="Rhea" id="RHEA:25426"/>
    </physiologicalReaction>
</comment>
<evidence type="ECO:0000256" key="14">
    <source>
        <dbReference type="ARBA" id="ARBA00049402"/>
    </source>
</evidence>
<evidence type="ECO:0000256" key="15">
    <source>
        <dbReference type="RuleBase" id="RU364099"/>
    </source>
</evidence>
<evidence type="ECO:0000256" key="9">
    <source>
        <dbReference type="ARBA" id="ARBA00022723"/>
    </source>
</evidence>
<dbReference type="EMBL" id="SRKZ01000001">
    <property type="protein sequence ID" value="TGD82973.1"/>
    <property type="molecule type" value="Genomic_DNA"/>
</dbReference>
<dbReference type="EC" id="2.4.2.8" evidence="5 15"/>
<dbReference type="GO" id="GO:0005829">
    <property type="term" value="C:cytosol"/>
    <property type="evidence" value="ECO:0007669"/>
    <property type="project" value="TreeGrafter"/>
</dbReference>
<dbReference type="RefSeq" id="WP_135529128.1">
    <property type="nucleotide sequence ID" value="NZ_SRKZ01000001.1"/>
</dbReference>
<evidence type="ECO:0000256" key="6">
    <source>
        <dbReference type="ARBA" id="ARBA00022490"/>
    </source>
</evidence>
<dbReference type="GO" id="GO:0006178">
    <property type="term" value="P:guanine salvage"/>
    <property type="evidence" value="ECO:0007669"/>
    <property type="project" value="TreeGrafter"/>
</dbReference>
<dbReference type="PANTHER" id="PTHR43340">
    <property type="entry name" value="HYPOXANTHINE-GUANINE PHOSPHORIBOSYLTRANSFERASE"/>
    <property type="match status" value="1"/>
</dbReference>
<dbReference type="InterPro" id="IPR005904">
    <property type="entry name" value="Hxn_phspho_trans"/>
</dbReference>
<comment type="pathway">
    <text evidence="3 15">Purine metabolism; IMP biosynthesis via salvage pathway; IMP from hypoxanthine: step 1/1.</text>
</comment>
<evidence type="ECO:0000256" key="8">
    <source>
        <dbReference type="ARBA" id="ARBA00022679"/>
    </source>
</evidence>
<dbReference type="PANTHER" id="PTHR43340:SF1">
    <property type="entry name" value="HYPOXANTHINE PHOSPHORIBOSYLTRANSFERASE"/>
    <property type="match status" value="1"/>
</dbReference>
<evidence type="ECO:0000256" key="11">
    <source>
        <dbReference type="ARBA" id="ARBA00022741"/>
    </source>
</evidence>
<accession>A0A4Z0MT28</accession>
<dbReference type="GO" id="GO:0000166">
    <property type="term" value="F:nucleotide binding"/>
    <property type="evidence" value="ECO:0007669"/>
    <property type="project" value="UniProtKB-KW"/>
</dbReference>
<evidence type="ECO:0000256" key="4">
    <source>
        <dbReference type="ARBA" id="ARBA00008391"/>
    </source>
</evidence>
<evidence type="ECO:0000256" key="7">
    <source>
        <dbReference type="ARBA" id="ARBA00022676"/>
    </source>
</evidence>
<dbReference type="GO" id="GO:0052657">
    <property type="term" value="F:guanine phosphoribosyltransferase activity"/>
    <property type="evidence" value="ECO:0007669"/>
    <property type="project" value="RHEA"/>
</dbReference>
<evidence type="ECO:0000256" key="10">
    <source>
        <dbReference type="ARBA" id="ARBA00022726"/>
    </source>
</evidence>
<dbReference type="InterPro" id="IPR050408">
    <property type="entry name" value="HGPRT"/>
</dbReference>
<comment type="catalytic activity">
    <reaction evidence="14">
        <text>IMP + diphosphate = hypoxanthine + 5-phospho-alpha-D-ribose 1-diphosphate</text>
        <dbReference type="Rhea" id="RHEA:17973"/>
        <dbReference type="ChEBI" id="CHEBI:17368"/>
        <dbReference type="ChEBI" id="CHEBI:33019"/>
        <dbReference type="ChEBI" id="CHEBI:58017"/>
        <dbReference type="ChEBI" id="CHEBI:58053"/>
        <dbReference type="EC" id="2.4.2.8"/>
    </reaction>
    <physiologicalReaction direction="right-to-left" evidence="14">
        <dbReference type="Rhea" id="RHEA:17975"/>
    </physiologicalReaction>
</comment>
<organism evidence="17 18">
    <name type="scientific">Hymenobacter wooponensis</name>
    <dbReference type="NCBI Taxonomy" id="1525360"/>
    <lineage>
        <taxon>Bacteria</taxon>
        <taxon>Pseudomonadati</taxon>
        <taxon>Bacteroidota</taxon>
        <taxon>Cytophagia</taxon>
        <taxon>Cytophagales</taxon>
        <taxon>Hymenobacteraceae</taxon>
        <taxon>Hymenobacter</taxon>
    </lineage>
</organism>
<sequence length="179" mass="19937">MNPDHISLHNKQFEPYLPAAKLTTAIQELAAKINQDYAGQTPLFVAVLNGSFMFVADLMKYIQLDCEVSFVKVASYQGTSSTGTVKEVLGLSEEIKDRHVIILEDIVDTGHTMRMLLDTFNDKQPASLEVATLFLKPECLQHELPIRYVGLSIPNDFIVGYGLDYDGLGRNLPDVYKAV</sequence>
<keyword evidence="10 15" id="KW-0660">Purine salvage</keyword>
<keyword evidence="8 15" id="KW-0808">Transferase</keyword>
<evidence type="ECO:0000313" key="17">
    <source>
        <dbReference type="EMBL" id="TGD82973.1"/>
    </source>
</evidence>
<dbReference type="GO" id="GO:0032264">
    <property type="term" value="P:IMP salvage"/>
    <property type="evidence" value="ECO:0007669"/>
    <property type="project" value="UniProtKB-UniPathway"/>
</dbReference>
<keyword evidence="7 15" id="KW-0328">Glycosyltransferase</keyword>
<dbReference type="GO" id="GO:0006166">
    <property type="term" value="P:purine ribonucleoside salvage"/>
    <property type="evidence" value="ECO:0007669"/>
    <property type="project" value="UniProtKB-KW"/>
</dbReference>
<name>A0A4Z0MT28_9BACT</name>
<dbReference type="Pfam" id="PF00156">
    <property type="entry name" value="Pribosyltran"/>
    <property type="match status" value="1"/>
</dbReference>
<dbReference type="GO" id="GO:0004422">
    <property type="term" value="F:hypoxanthine phosphoribosyltransferase activity"/>
    <property type="evidence" value="ECO:0007669"/>
    <property type="project" value="InterPro"/>
</dbReference>
<proteinExistence type="inferred from homology"/>
<evidence type="ECO:0000313" key="18">
    <source>
        <dbReference type="Proteomes" id="UP000298284"/>
    </source>
</evidence>
<dbReference type="AlphaFoldDB" id="A0A4Z0MT28"/>
<feature type="domain" description="Phosphoribosyltransferase" evidence="16">
    <location>
        <begin position="21"/>
        <end position="165"/>
    </location>
</feature>
<evidence type="ECO:0000256" key="13">
    <source>
        <dbReference type="ARBA" id="ARBA00048811"/>
    </source>
</evidence>
<evidence type="ECO:0000259" key="16">
    <source>
        <dbReference type="Pfam" id="PF00156"/>
    </source>
</evidence>
<dbReference type="InterPro" id="IPR000836">
    <property type="entry name" value="PRTase_dom"/>
</dbReference>
<dbReference type="NCBIfam" id="TIGR01203">
    <property type="entry name" value="HGPRTase"/>
    <property type="match status" value="1"/>
</dbReference>
<comment type="caution">
    <text evidence="17">The sequence shown here is derived from an EMBL/GenBank/DDBJ whole genome shotgun (WGS) entry which is preliminary data.</text>
</comment>
<comment type="cofactor">
    <cofactor evidence="1 15">
        <name>Mg(2+)</name>
        <dbReference type="ChEBI" id="CHEBI:18420"/>
    </cofactor>
</comment>